<accession>A0A2R6C7J9</accession>
<dbReference type="Proteomes" id="UP000242015">
    <property type="component" value="Unassembled WGS sequence"/>
</dbReference>
<reference evidence="1 2" key="1">
    <citation type="submission" date="2017-04" db="EMBL/GenBank/DDBJ databases">
        <title>Novel microbial lineages endemic to geothermal iron-oxide mats fill important gaps in the evolutionary history of Archaea.</title>
        <authorList>
            <person name="Jay Z.J."/>
            <person name="Beam J.P."/>
            <person name="Dlakic M."/>
            <person name="Rusch D.B."/>
            <person name="Kozubal M.A."/>
            <person name="Inskeep W.P."/>
        </authorList>
    </citation>
    <scope>NUCLEOTIDE SEQUENCE [LARGE SCALE GENOMIC DNA]</scope>
    <source>
        <strain evidence="1">BE_D</strain>
    </source>
</reference>
<dbReference type="EMBL" id="NEXF01000392">
    <property type="protein sequence ID" value="PSO06818.1"/>
    <property type="molecule type" value="Genomic_DNA"/>
</dbReference>
<gene>
    <name evidence="1" type="ORF">B9Q04_14115</name>
</gene>
<evidence type="ECO:0000313" key="1">
    <source>
        <dbReference type="EMBL" id="PSO06818.1"/>
    </source>
</evidence>
<protein>
    <submittedName>
        <fullName evidence="1">Uncharacterized protein</fullName>
    </submittedName>
</protein>
<comment type="caution">
    <text evidence="1">The sequence shown here is derived from an EMBL/GenBank/DDBJ whole genome shotgun (WGS) entry which is preliminary data.</text>
</comment>
<name>A0A2R6C7J9_9ARCH</name>
<proteinExistence type="predicted"/>
<dbReference type="AlphaFoldDB" id="A0A2R6C7J9"/>
<organism evidence="1 2">
    <name type="scientific">Candidatus Marsarchaeota G2 archaeon BE_D</name>
    <dbReference type="NCBI Taxonomy" id="1978158"/>
    <lineage>
        <taxon>Archaea</taxon>
        <taxon>Candidatus Marsarchaeota</taxon>
        <taxon>Candidatus Marsarchaeota group 2</taxon>
    </lineage>
</organism>
<sequence length="157" mass="17964">MRKITEKTPFLNFLPQQIKNYKTIPLTNGIETSFEISLNGREYLGREVSIDMYDLNIDFGWILPIHALDDTSKIFLHTYKTLTINSDGSLGRDVTAVLMYKKQGLVISRGNVLVRTKRVDSLDDAFNLISDVKAGKKDFVIHNNHHASFCNRGLRFE</sequence>
<evidence type="ECO:0000313" key="2">
    <source>
        <dbReference type="Proteomes" id="UP000242015"/>
    </source>
</evidence>